<sequence>MSVAHSTLREKDAFLCTPAQVSQAIAAYFEGKGFSIQVSENKSDVDVIASSGSIRFFIESRANQAYKYQDTDKVFDSSKLDVQFAEQIEQIMRFQQQNLHSKTTFFIMGNPDIKRLRNRIAKVDKMLDKLGIIRCWVKENGEVEFEGENAFLLELSC</sequence>
<dbReference type="AlphaFoldDB" id="A0A235F6J6"/>
<proteinExistence type="predicted"/>
<dbReference type="RefSeq" id="WP_094253708.1">
    <property type="nucleotide sequence ID" value="NZ_JBHLXL010000002.1"/>
</dbReference>
<dbReference type="Proteomes" id="UP000215059">
    <property type="component" value="Unassembled WGS sequence"/>
</dbReference>
<comment type="caution">
    <text evidence="1">The sequence shown here is derived from an EMBL/GenBank/DDBJ whole genome shotgun (WGS) entry which is preliminary data.</text>
</comment>
<keyword evidence="2" id="KW-1185">Reference proteome</keyword>
<protein>
    <submittedName>
        <fullName evidence="1">Uncharacterized protein</fullName>
    </submittedName>
</protein>
<dbReference type="OrthoDB" id="2967966at2"/>
<name>A0A235F6J6_9BACL</name>
<gene>
    <name evidence="1" type="ORF">CGZ90_16935</name>
</gene>
<dbReference type="EMBL" id="NOII01000011">
    <property type="protein sequence ID" value="OYD56693.1"/>
    <property type="molecule type" value="Genomic_DNA"/>
</dbReference>
<evidence type="ECO:0000313" key="1">
    <source>
        <dbReference type="EMBL" id="OYD56693.1"/>
    </source>
</evidence>
<reference evidence="1 2" key="1">
    <citation type="submission" date="2017-07" db="EMBL/GenBank/DDBJ databases">
        <title>Fictibacillus sp. nov. GDSW-R2A3 Genome sequencing and assembly.</title>
        <authorList>
            <person name="Mayilraj S."/>
        </authorList>
    </citation>
    <scope>NUCLEOTIDE SEQUENCE [LARGE SCALE GENOMIC DNA]</scope>
    <source>
        <strain evidence="1 2">GDSW-R2A3</strain>
    </source>
</reference>
<organism evidence="1 2">
    <name type="scientific">Fictibacillus aquaticus</name>
    <dbReference type="NCBI Taxonomy" id="2021314"/>
    <lineage>
        <taxon>Bacteria</taxon>
        <taxon>Bacillati</taxon>
        <taxon>Bacillota</taxon>
        <taxon>Bacilli</taxon>
        <taxon>Bacillales</taxon>
        <taxon>Fictibacillaceae</taxon>
        <taxon>Fictibacillus</taxon>
    </lineage>
</organism>
<evidence type="ECO:0000313" key="2">
    <source>
        <dbReference type="Proteomes" id="UP000215059"/>
    </source>
</evidence>
<accession>A0A235F6J6</accession>